<evidence type="ECO:0000313" key="3">
    <source>
        <dbReference type="Proteomes" id="UP001234178"/>
    </source>
</evidence>
<dbReference type="Proteomes" id="UP001234178">
    <property type="component" value="Unassembled WGS sequence"/>
</dbReference>
<evidence type="ECO:0000313" key="1">
    <source>
        <dbReference type="EMBL" id="KAK4006576.1"/>
    </source>
</evidence>
<sequence>MNIGCVLPAIKLLKTTMLKFLDDETITHCRTLVEEDSVNEYINLLKGLCYKSGVTEEIGSLTQASHHQLRVSAYLAQPT</sequence>
<dbReference type="EMBL" id="JAOYFB010000002">
    <property type="protein sequence ID" value="KAK4006576.1"/>
    <property type="molecule type" value="Genomic_DNA"/>
</dbReference>
<evidence type="ECO:0000313" key="2">
    <source>
        <dbReference type="EMBL" id="KAK4006586.1"/>
    </source>
</evidence>
<proteinExistence type="predicted"/>
<comment type="caution">
    <text evidence="2">The sequence shown here is derived from an EMBL/GenBank/DDBJ whole genome shotgun (WGS) entry which is preliminary data.</text>
</comment>
<organism evidence="2 3">
    <name type="scientific">Daphnia magna</name>
    <dbReference type="NCBI Taxonomy" id="35525"/>
    <lineage>
        <taxon>Eukaryota</taxon>
        <taxon>Metazoa</taxon>
        <taxon>Ecdysozoa</taxon>
        <taxon>Arthropoda</taxon>
        <taxon>Crustacea</taxon>
        <taxon>Branchiopoda</taxon>
        <taxon>Diplostraca</taxon>
        <taxon>Cladocera</taxon>
        <taxon>Anomopoda</taxon>
        <taxon>Daphniidae</taxon>
        <taxon>Daphnia</taxon>
    </lineage>
</organism>
<reference evidence="2 3" key="1">
    <citation type="journal article" date="2023" name="Nucleic Acids Res.">
        <title>The hologenome of Daphnia magna reveals possible DNA methylation and microbiome-mediated evolution of the host genome.</title>
        <authorList>
            <person name="Chaturvedi A."/>
            <person name="Li X."/>
            <person name="Dhandapani V."/>
            <person name="Marshall H."/>
            <person name="Kissane S."/>
            <person name="Cuenca-Cambronero M."/>
            <person name="Asole G."/>
            <person name="Calvet F."/>
            <person name="Ruiz-Romero M."/>
            <person name="Marangio P."/>
            <person name="Guigo R."/>
            <person name="Rago D."/>
            <person name="Mirbahai L."/>
            <person name="Eastwood N."/>
            <person name="Colbourne J.K."/>
            <person name="Zhou J."/>
            <person name="Mallon E."/>
            <person name="Orsini L."/>
        </authorList>
    </citation>
    <scope>NUCLEOTIDE SEQUENCE [LARGE SCALE GENOMIC DNA]</scope>
    <source>
        <strain evidence="2">LRV0_1</strain>
    </source>
</reference>
<name>A0ABQ9Z106_9CRUS</name>
<keyword evidence="3" id="KW-1185">Reference proteome</keyword>
<accession>A0ABQ9Z106</accession>
<dbReference type="EMBL" id="JAOYFB010000002">
    <property type="protein sequence ID" value="KAK4006586.1"/>
    <property type="molecule type" value="Genomic_DNA"/>
</dbReference>
<protein>
    <submittedName>
        <fullName evidence="2">Uncharacterized protein</fullName>
    </submittedName>
</protein>
<gene>
    <name evidence="1" type="ORF">OUZ56_011731</name>
    <name evidence="2" type="ORF">OUZ56_011742</name>
</gene>